<dbReference type="EMBL" id="UINC01013626">
    <property type="protein sequence ID" value="SVA58738.1"/>
    <property type="molecule type" value="Genomic_DNA"/>
</dbReference>
<dbReference type="PANTHER" id="PTHR46847">
    <property type="entry name" value="D-ALLOSE-BINDING PERIPLASMIC PROTEIN-RELATED"/>
    <property type="match status" value="1"/>
</dbReference>
<evidence type="ECO:0000256" key="2">
    <source>
        <dbReference type="ARBA" id="ARBA00007639"/>
    </source>
</evidence>
<dbReference type="CDD" id="cd20007">
    <property type="entry name" value="PBP1_ABC_sugar_binding-like"/>
    <property type="match status" value="1"/>
</dbReference>
<accession>A0A381X2F4</accession>
<sequence>MKMIKKCLVSLSLLAFLMPMASVILADSHKKLTIALLPGVVDPFYFTMHRGAKHAAEALGVNLLFQIPKQWNVSVQVPILNAIIAKKPDAILIAPTDKVQLIAPLQAAVDQGIKVITVDTFIDDGMYQDGSGRGDFPLSYIASDNVLGGRMAARALAKSLNNKGKVYVSNTVPGVSTTDQREEGFVLEIKNYPGITLLKTQFNDDDANKAAAQLQAVVARNPGLSGVFGANLFSAIGAADGVKALGKAGKIKVVAFDAPTRIVNDIKSGLIDLAIAQHPAEIGYYGVVTAYAALTGQSIPVAIGTGFTVMDASNIDDPDILKFIYSD</sequence>
<dbReference type="SUPFAM" id="SSF53822">
    <property type="entry name" value="Periplasmic binding protein-like I"/>
    <property type="match status" value="1"/>
</dbReference>
<dbReference type="InterPro" id="IPR025997">
    <property type="entry name" value="SBP_2_dom"/>
</dbReference>
<dbReference type="PANTHER" id="PTHR46847:SF1">
    <property type="entry name" value="D-ALLOSE-BINDING PERIPLASMIC PROTEIN-RELATED"/>
    <property type="match status" value="1"/>
</dbReference>
<dbReference type="Pfam" id="PF13407">
    <property type="entry name" value="Peripla_BP_4"/>
    <property type="match status" value="1"/>
</dbReference>
<dbReference type="AlphaFoldDB" id="A0A381X2F4"/>
<feature type="domain" description="Periplasmic binding protein" evidence="4">
    <location>
        <begin position="38"/>
        <end position="297"/>
    </location>
</feature>
<evidence type="ECO:0000313" key="5">
    <source>
        <dbReference type="EMBL" id="SVA58738.1"/>
    </source>
</evidence>
<dbReference type="GO" id="GO:0030313">
    <property type="term" value="C:cell envelope"/>
    <property type="evidence" value="ECO:0007669"/>
    <property type="project" value="UniProtKB-SubCell"/>
</dbReference>
<evidence type="ECO:0000259" key="4">
    <source>
        <dbReference type="Pfam" id="PF13407"/>
    </source>
</evidence>
<dbReference type="InterPro" id="IPR028082">
    <property type="entry name" value="Peripla_BP_I"/>
</dbReference>
<gene>
    <name evidence="5" type="ORF">METZ01_LOCUS111592</name>
</gene>
<protein>
    <recommendedName>
        <fullName evidence="4">Periplasmic binding protein domain-containing protein</fullName>
    </recommendedName>
</protein>
<comment type="similarity">
    <text evidence="2">Belongs to the bacterial solute-binding protein 2 family.</text>
</comment>
<dbReference type="GO" id="GO:0030246">
    <property type="term" value="F:carbohydrate binding"/>
    <property type="evidence" value="ECO:0007669"/>
    <property type="project" value="UniProtKB-ARBA"/>
</dbReference>
<organism evidence="5">
    <name type="scientific">marine metagenome</name>
    <dbReference type="NCBI Taxonomy" id="408172"/>
    <lineage>
        <taxon>unclassified sequences</taxon>
        <taxon>metagenomes</taxon>
        <taxon>ecological metagenomes</taxon>
    </lineage>
</organism>
<name>A0A381X2F4_9ZZZZ</name>
<keyword evidence="3" id="KW-0732">Signal</keyword>
<proteinExistence type="inferred from homology"/>
<dbReference type="Gene3D" id="3.40.50.2300">
    <property type="match status" value="2"/>
</dbReference>
<reference evidence="5" key="1">
    <citation type="submission" date="2018-05" db="EMBL/GenBank/DDBJ databases">
        <authorList>
            <person name="Lanie J.A."/>
            <person name="Ng W.-L."/>
            <person name="Kazmierczak K.M."/>
            <person name="Andrzejewski T.M."/>
            <person name="Davidsen T.M."/>
            <person name="Wayne K.J."/>
            <person name="Tettelin H."/>
            <person name="Glass J.I."/>
            <person name="Rusch D."/>
            <person name="Podicherti R."/>
            <person name="Tsui H.-C.T."/>
            <person name="Winkler M.E."/>
        </authorList>
    </citation>
    <scope>NUCLEOTIDE SEQUENCE</scope>
</reference>
<evidence type="ECO:0000256" key="3">
    <source>
        <dbReference type="ARBA" id="ARBA00022729"/>
    </source>
</evidence>
<evidence type="ECO:0000256" key="1">
    <source>
        <dbReference type="ARBA" id="ARBA00004196"/>
    </source>
</evidence>
<comment type="subcellular location">
    <subcellularLocation>
        <location evidence="1">Cell envelope</location>
    </subcellularLocation>
</comment>